<dbReference type="InterPro" id="IPR017512">
    <property type="entry name" value="PQQ_MeOH/EtOH_DH"/>
</dbReference>
<dbReference type="EMBL" id="PPPD01000001">
    <property type="protein sequence ID" value="PNY80130.1"/>
    <property type="molecule type" value="Genomic_DNA"/>
</dbReference>
<comment type="similarity">
    <text evidence="2">Belongs to the bacterial PQQ dehydrogenase family.</text>
</comment>
<dbReference type="SMART" id="SM00564">
    <property type="entry name" value="PQQ"/>
    <property type="match status" value="6"/>
</dbReference>
<dbReference type="InterPro" id="IPR018391">
    <property type="entry name" value="PQQ_b-propeller_rpt"/>
</dbReference>
<feature type="domain" description="Pyrrolo-quinoline quinone repeat" evidence="6">
    <location>
        <begin position="50"/>
        <end position="346"/>
    </location>
</feature>
<dbReference type="AlphaFoldDB" id="A0A2K3UUD5"/>
<dbReference type="GO" id="GO:0005509">
    <property type="term" value="F:calcium ion binding"/>
    <property type="evidence" value="ECO:0007669"/>
    <property type="project" value="InterPro"/>
</dbReference>
<evidence type="ECO:0000313" key="7">
    <source>
        <dbReference type="EMBL" id="PNY80130.1"/>
    </source>
</evidence>
<dbReference type="Gene3D" id="2.140.10.10">
    <property type="entry name" value="Quinoprotein alcohol dehydrogenase-like superfamily"/>
    <property type="match status" value="1"/>
</dbReference>
<organism evidence="7 8">
    <name type="scientific">Deinococcus koreensis</name>
    <dbReference type="NCBI Taxonomy" id="2054903"/>
    <lineage>
        <taxon>Bacteria</taxon>
        <taxon>Thermotogati</taxon>
        <taxon>Deinococcota</taxon>
        <taxon>Deinococci</taxon>
        <taxon>Deinococcales</taxon>
        <taxon>Deinococcaceae</taxon>
        <taxon>Deinococcus</taxon>
    </lineage>
</organism>
<dbReference type="OrthoDB" id="9794322at2"/>
<evidence type="ECO:0000259" key="6">
    <source>
        <dbReference type="Pfam" id="PF01011"/>
    </source>
</evidence>
<feature type="signal peptide" evidence="5">
    <location>
        <begin position="1"/>
        <end position="29"/>
    </location>
</feature>
<keyword evidence="8" id="KW-1185">Reference proteome</keyword>
<dbReference type="PANTHER" id="PTHR32303">
    <property type="entry name" value="QUINOPROTEIN ALCOHOL DEHYDROGENASE (CYTOCHROME C)"/>
    <property type="match status" value="1"/>
</dbReference>
<feature type="chain" id="PRO_5014340575" evidence="5">
    <location>
        <begin position="30"/>
        <end position="565"/>
    </location>
</feature>
<evidence type="ECO:0000256" key="1">
    <source>
        <dbReference type="ARBA" id="ARBA00001931"/>
    </source>
</evidence>
<dbReference type="Proteomes" id="UP000236379">
    <property type="component" value="Unassembled WGS sequence"/>
</dbReference>
<dbReference type="RefSeq" id="WP_103309366.1">
    <property type="nucleotide sequence ID" value="NZ_PPPD01000001.1"/>
</dbReference>
<dbReference type="Pfam" id="PF01011">
    <property type="entry name" value="PQQ"/>
    <property type="match status" value="2"/>
</dbReference>
<keyword evidence="5" id="KW-0732">Signal</keyword>
<evidence type="ECO:0000256" key="2">
    <source>
        <dbReference type="ARBA" id="ARBA00008156"/>
    </source>
</evidence>
<feature type="domain" description="Pyrrolo-quinoline quinone repeat" evidence="6">
    <location>
        <begin position="464"/>
        <end position="529"/>
    </location>
</feature>
<evidence type="ECO:0000256" key="4">
    <source>
        <dbReference type="ARBA" id="ARBA00023002"/>
    </source>
</evidence>
<accession>A0A2K3UUD5</accession>
<comment type="caution">
    <text evidence="7">The sequence shown here is derived from an EMBL/GenBank/DDBJ whole genome shotgun (WGS) entry which is preliminary data.</text>
</comment>
<dbReference type="PANTHER" id="PTHR32303:SF20">
    <property type="entry name" value="QUINOPROTEIN ETHANOL DEHYDROGENASE"/>
    <property type="match status" value="1"/>
</dbReference>
<dbReference type="GO" id="GO:0016020">
    <property type="term" value="C:membrane"/>
    <property type="evidence" value="ECO:0007669"/>
    <property type="project" value="InterPro"/>
</dbReference>
<dbReference type="SUPFAM" id="SSF50998">
    <property type="entry name" value="Quinoprotein alcohol dehydrogenase-like"/>
    <property type="match status" value="1"/>
</dbReference>
<dbReference type="InterPro" id="IPR011047">
    <property type="entry name" value="Quinoprotein_ADH-like_sf"/>
</dbReference>
<keyword evidence="3" id="KW-0479">Metal-binding</keyword>
<reference evidence="7 8" key="1">
    <citation type="submission" date="2018-01" db="EMBL/GenBank/DDBJ databases">
        <title>Deinococcus koreensis sp. nov., a radiation-resistant bacterium isolated from river water.</title>
        <authorList>
            <person name="Choi A."/>
        </authorList>
    </citation>
    <scope>NUCLEOTIDE SEQUENCE [LARGE SCALE GENOMIC DNA]</scope>
    <source>
        <strain evidence="7 8">SJW1-2</strain>
    </source>
</reference>
<dbReference type="InterPro" id="IPR002372">
    <property type="entry name" value="PQQ_rpt_dom"/>
</dbReference>
<proteinExistence type="inferred from homology"/>
<keyword evidence="4" id="KW-0560">Oxidoreductase</keyword>
<gene>
    <name evidence="7" type="ORF">CVO96_01065</name>
</gene>
<name>A0A2K3UUD5_9DEIO</name>
<evidence type="ECO:0000313" key="8">
    <source>
        <dbReference type="Proteomes" id="UP000236379"/>
    </source>
</evidence>
<evidence type="ECO:0000256" key="5">
    <source>
        <dbReference type="SAM" id="SignalP"/>
    </source>
</evidence>
<comment type="cofactor">
    <cofactor evidence="1">
        <name>pyrroloquinoline quinone</name>
        <dbReference type="ChEBI" id="CHEBI:58442"/>
    </cofactor>
</comment>
<evidence type="ECO:0000256" key="3">
    <source>
        <dbReference type="ARBA" id="ARBA00022723"/>
    </source>
</evidence>
<dbReference type="NCBIfam" id="TIGR03075">
    <property type="entry name" value="PQQ_enz_alc_DH"/>
    <property type="match status" value="1"/>
</dbReference>
<protein>
    <submittedName>
        <fullName evidence="7">PQQ-dependent dehydrogenase, methanol/ethanol family</fullName>
    </submittedName>
</protein>
<sequence>MKNAPQVGKMVRIGAVLAAGATLAGLAYAQVSSYASVTDARLNAPEAANWLSTRGNQGNWGYSALTKITAANVSKLRPVWAYSTGQTEGHEAAPIVNNGVMFITSPMNKLFALNATNGQLLWKYERELPDDITSCCDVVNRGVAVYGDLVFMGTLDAHMLAFNAKTGKIVWDRTIEDYKKRYTITSAPLMANGKLVTGVHGGEYGVRGFLEAMDPKTGKSMWKSFTTMKGSYPDGSEAQGGAPTWLTGAYDNASKTIYWGTGNPSPWMDPRRKASDDLKWSSSLLAVDADTGKIKEGFQYSPNDAWDYDGVNEPVLIDTMQGGKSVRSIVTAHRNGYLYRFDRTGGGVKYLNANKYVTVTAYKGLDKAGRPIWDPQHRPDLGKQVNACPSFLGGKNWHPMAYSPQTRLVYVPSNEWCMDIKGAQTKYAAGEAYVGAEFELNAVPNLNYVGNLQAIDPATGKRVWSQTFKAPLWGGVLTTAGGLVFTGTTADRDFIAFDAKNGKKLWSFKTNSGVIGQPISYSVNGKQYISVFSGYGGAIPLWAGPMAQLTKDTPRGGVLWVFAVD</sequence>
<dbReference type="GO" id="GO:0016614">
    <property type="term" value="F:oxidoreductase activity, acting on CH-OH group of donors"/>
    <property type="evidence" value="ECO:0007669"/>
    <property type="project" value="InterPro"/>
</dbReference>